<organism evidence="2 3">
    <name type="scientific">Deinococcus xinjiangensis</name>
    <dbReference type="NCBI Taxonomy" id="457454"/>
    <lineage>
        <taxon>Bacteria</taxon>
        <taxon>Thermotogati</taxon>
        <taxon>Deinococcota</taxon>
        <taxon>Deinococci</taxon>
        <taxon>Deinococcales</taxon>
        <taxon>Deinococcaceae</taxon>
        <taxon>Deinococcus</taxon>
    </lineage>
</organism>
<dbReference type="EMBL" id="BAABRN010000131">
    <property type="protein sequence ID" value="GAA5504469.1"/>
    <property type="molecule type" value="Genomic_DNA"/>
</dbReference>
<protein>
    <recommendedName>
        <fullName evidence="1">Transposase Helix-turn-helix domain-containing protein</fullName>
    </recommendedName>
</protein>
<gene>
    <name evidence="2" type="ORF">Dxin01_04243</name>
</gene>
<feature type="domain" description="Transposase Helix-turn-helix" evidence="1">
    <location>
        <begin position="20"/>
        <end position="64"/>
    </location>
</feature>
<evidence type="ECO:0000259" key="1">
    <source>
        <dbReference type="Pfam" id="PF13613"/>
    </source>
</evidence>
<name>A0ABP9VGX5_9DEIO</name>
<reference evidence="2 3" key="1">
    <citation type="submission" date="2024-02" db="EMBL/GenBank/DDBJ databases">
        <title>Deinococcus xinjiangensis NBRC 107630.</title>
        <authorList>
            <person name="Ichikawa N."/>
            <person name="Katano-Makiyama Y."/>
            <person name="Hidaka K."/>
        </authorList>
    </citation>
    <scope>NUCLEOTIDE SEQUENCE [LARGE SCALE GENOMIC DNA]</scope>
    <source>
        <strain evidence="2 3">NBRC 107630</strain>
    </source>
</reference>
<comment type="caution">
    <text evidence="2">The sequence shown here is derived from an EMBL/GenBank/DDBJ whole genome shotgun (WGS) entry which is preliminary data.</text>
</comment>
<dbReference type="Pfam" id="PF13613">
    <property type="entry name" value="HTH_Tnp_4"/>
    <property type="match status" value="1"/>
</dbReference>
<dbReference type="RefSeq" id="WP_353544424.1">
    <property type="nucleotide sequence ID" value="NZ_BAABRN010000131.1"/>
</dbReference>
<dbReference type="InterPro" id="IPR027805">
    <property type="entry name" value="Transposase_HTH_dom"/>
</dbReference>
<dbReference type="Proteomes" id="UP001458946">
    <property type="component" value="Unassembled WGS sequence"/>
</dbReference>
<accession>A0ABP9VGX5</accession>
<evidence type="ECO:0000313" key="3">
    <source>
        <dbReference type="Proteomes" id="UP001458946"/>
    </source>
</evidence>
<evidence type="ECO:0000313" key="2">
    <source>
        <dbReference type="EMBL" id="GAA5504469.1"/>
    </source>
</evidence>
<keyword evidence="3" id="KW-1185">Reference proteome</keyword>
<proteinExistence type="predicted"/>
<sequence length="70" mass="8186">MLKVLQDREGQKKRSGRPAALSLGDQLLLTLEFWREYRTFFHLGQAWGLDETTVQRTIERVEGFCQVKFG</sequence>